<organism evidence="1 2">
    <name type="scientific">Pseudoxanthomonas broegbernensis</name>
    <dbReference type="NCBI Taxonomy" id="83619"/>
    <lineage>
        <taxon>Bacteria</taxon>
        <taxon>Pseudomonadati</taxon>
        <taxon>Pseudomonadota</taxon>
        <taxon>Gammaproteobacteria</taxon>
        <taxon>Lysobacterales</taxon>
        <taxon>Lysobacteraceae</taxon>
        <taxon>Pseudoxanthomonas</taxon>
    </lineage>
</organism>
<dbReference type="AlphaFoldDB" id="A0A7V8GQ56"/>
<keyword evidence="2" id="KW-1185">Reference proteome</keyword>
<evidence type="ECO:0000313" key="2">
    <source>
        <dbReference type="Proteomes" id="UP000462066"/>
    </source>
</evidence>
<proteinExistence type="predicted"/>
<dbReference type="EMBL" id="MWIP01000001">
    <property type="protein sequence ID" value="KAF1687961.1"/>
    <property type="molecule type" value="Genomic_DNA"/>
</dbReference>
<comment type="caution">
    <text evidence="1">The sequence shown here is derived from an EMBL/GenBank/DDBJ whole genome shotgun (WGS) entry which is preliminary data.</text>
</comment>
<name>A0A7V8GQ56_9GAMM</name>
<evidence type="ECO:0000313" key="1">
    <source>
        <dbReference type="EMBL" id="KAF1687961.1"/>
    </source>
</evidence>
<reference evidence="1 2" key="1">
    <citation type="submission" date="2017-10" db="EMBL/GenBank/DDBJ databases">
        <title>Whole genome sequencing of Pseudoxanthomonas broegbernensis DSM 12573(T).</title>
        <authorList>
            <person name="Kumar S."/>
            <person name="Bansal K."/>
            <person name="Kaur A."/>
            <person name="Patil P."/>
            <person name="Sharma S."/>
            <person name="Patil P.B."/>
        </authorList>
    </citation>
    <scope>NUCLEOTIDE SEQUENCE [LARGE SCALE GENOMIC DNA]</scope>
    <source>
        <strain evidence="1 2">DSM 12573</strain>
    </source>
</reference>
<protein>
    <submittedName>
        <fullName evidence="1">Uncharacterized protein</fullName>
    </submittedName>
</protein>
<gene>
    <name evidence="1" type="ORF">B1992_00540</name>
</gene>
<dbReference type="RefSeq" id="WP_162309512.1">
    <property type="nucleotide sequence ID" value="NZ_JACHGU010000003.1"/>
</dbReference>
<accession>A0A7V8GQ56</accession>
<sequence>MNISDEAFAGANSPLEKLELALKLELTGDKSRLELDFREAYPVLETHLAQKRRKRTLMEQFNAAYRHDVNLVQFRKLLNAERNRRGATGDLVVCTACGQPLHSVTGTNTMEDAR</sequence>
<dbReference type="Proteomes" id="UP000462066">
    <property type="component" value="Unassembled WGS sequence"/>
</dbReference>